<dbReference type="GO" id="GO:0005634">
    <property type="term" value="C:nucleus"/>
    <property type="evidence" value="ECO:0000318"/>
    <property type="project" value="GO_Central"/>
</dbReference>
<keyword evidence="2" id="KW-1185">Reference proteome</keyword>
<proteinExistence type="predicted"/>
<dbReference type="EnsemblPlants" id="Solyc12g019752.1.1">
    <property type="protein sequence ID" value="Solyc12g019752.1.1"/>
    <property type="gene ID" value="Solyc12g019752.1"/>
</dbReference>
<dbReference type="GO" id="GO:0031386">
    <property type="term" value="F:protein tag activity"/>
    <property type="evidence" value="ECO:0000318"/>
    <property type="project" value="GO_Central"/>
</dbReference>
<dbReference type="GO" id="GO:0005737">
    <property type="term" value="C:cytoplasm"/>
    <property type="evidence" value="ECO:0000318"/>
    <property type="project" value="GO_Central"/>
</dbReference>
<dbReference type="AlphaFoldDB" id="A0A3Q7J773"/>
<dbReference type="GO" id="GO:0031625">
    <property type="term" value="F:ubiquitin protein ligase binding"/>
    <property type="evidence" value="ECO:0000318"/>
    <property type="project" value="GO_Central"/>
</dbReference>
<name>A0A3Q7J773_SOLLC</name>
<accession>A0A3Q7J773</accession>
<dbReference type="GO" id="GO:0019941">
    <property type="term" value="P:modification-dependent protein catabolic process"/>
    <property type="evidence" value="ECO:0000318"/>
    <property type="project" value="GO_Central"/>
</dbReference>
<dbReference type="CDD" id="cd17039">
    <property type="entry name" value="Ubl_ubiquitin_like"/>
    <property type="match status" value="1"/>
</dbReference>
<sequence length="84" mass="9526">MIVKGISGEETLSNVAITAYSRNFDTIKDVKYRIGIKEGENSKKFSLIHDGDFLEDDKTFYKIDAGSTLLMISNLRDQVSCFPW</sequence>
<dbReference type="InParanoid" id="A0A3Q7J773"/>
<protein>
    <recommendedName>
        <fullName evidence="3">Ubiquitin-like domain-containing protein</fullName>
    </recommendedName>
</protein>
<dbReference type="Proteomes" id="UP000004994">
    <property type="component" value="Chromosome 12"/>
</dbReference>
<organism evidence="1">
    <name type="scientific">Solanum lycopersicum</name>
    <name type="common">Tomato</name>
    <name type="synonym">Lycopersicon esculentum</name>
    <dbReference type="NCBI Taxonomy" id="4081"/>
    <lineage>
        <taxon>Eukaryota</taxon>
        <taxon>Viridiplantae</taxon>
        <taxon>Streptophyta</taxon>
        <taxon>Embryophyta</taxon>
        <taxon>Tracheophyta</taxon>
        <taxon>Spermatophyta</taxon>
        <taxon>Magnoliopsida</taxon>
        <taxon>eudicotyledons</taxon>
        <taxon>Gunneridae</taxon>
        <taxon>Pentapetalae</taxon>
        <taxon>asterids</taxon>
        <taxon>lamiids</taxon>
        <taxon>Solanales</taxon>
        <taxon>Solanaceae</taxon>
        <taxon>Solanoideae</taxon>
        <taxon>Solaneae</taxon>
        <taxon>Solanum</taxon>
        <taxon>Solanum subgen. Lycopersicon</taxon>
    </lineage>
</organism>
<reference evidence="1" key="1">
    <citation type="journal article" date="2012" name="Nature">
        <title>The tomato genome sequence provides insights into fleshy fruit evolution.</title>
        <authorList>
            <consortium name="Tomato Genome Consortium"/>
        </authorList>
    </citation>
    <scope>NUCLEOTIDE SEQUENCE [LARGE SCALE GENOMIC DNA]</scope>
    <source>
        <strain evidence="1">cv. Heinz 1706</strain>
    </source>
</reference>
<evidence type="ECO:0000313" key="2">
    <source>
        <dbReference type="Proteomes" id="UP000004994"/>
    </source>
</evidence>
<evidence type="ECO:0008006" key="3">
    <source>
        <dbReference type="Google" id="ProtNLM"/>
    </source>
</evidence>
<reference evidence="1" key="2">
    <citation type="submission" date="2019-01" db="UniProtKB">
        <authorList>
            <consortium name="EnsemblPlants"/>
        </authorList>
    </citation>
    <scope>IDENTIFICATION</scope>
    <source>
        <strain evidence="1">cv. Heinz 1706</strain>
    </source>
</reference>
<dbReference type="GO" id="GO:0016567">
    <property type="term" value="P:protein ubiquitination"/>
    <property type="evidence" value="ECO:0000318"/>
    <property type="project" value="GO_Central"/>
</dbReference>
<evidence type="ECO:0000313" key="1">
    <source>
        <dbReference type="EnsemblPlants" id="Solyc12g019752.1.1"/>
    </source>
</evidence>
<dbReference type="InterPro" id="IPR029071">
    <property type="entry name" value="Ubiquitin-like_domsf"/>
</dbReference>
<dbReference type="SUPFAM" id="SSF54236">
    <property type="entry name" value="Ubiquitin-like"/>
    <property type="match status" value="1"/>
</dbReference>
<dbReference type="Gramene" id="Solyc12g019752.1.1">
    <property type="protein sequence ID" value="Solyc12g019752.1.1"/>
    <property type="gene ID" value="Solyc12g019752.1"/>
</dbReference>
<dbReference type="Gene3D" id="3.10.20.90">
    <property type="entry name" value="Phosphatidylinositol 3-kinase Catalytic Subunit, Chain A, domain 1"/>
    <property type="match status" value="1"/>
</dbReference>